<protein>
    <submittedName>
        <fullName evidence="3">Pyoverdine/dityrosine biosynthesis protein</fullName>
    </submittedName>
</protein>
<reference evidence="3 4" key="1">
    <citation type="submission" date="2024-04" db="EMBL/GenBank/DDBJ databases">
        <title>Phyllosticta paracitricarpa is synonymous to the EU quarantine fungus P. citricarpa based on phylogenomic analyses.</title>
        <authorList>
            <consortium name="Lawrence Berkeley National Laboratory"/>
            <person name="Van Ingen-Buijs V.A."/>
            <person name="Van Westerhoven A.C."/>
            <person name="Haridas S."/>
            <person name="Skiadas P."/>
            <person name="Martin F."/>
            <person name="Groenewald J.Z."/>
            <person name="Crous P.W."/>
            <person name="Seidl M.F."/>
        </authorList>
    </citation>
    <scope>NUCLEOTIDE SEQUENCE [LARGE SCALE GENOMIC DNA]</scope>
    <source>
        <strain evidence="3 4">CBS 122670</strain>
    </source>
</reference>
<dbReference type="PANTHER" id="PTHR37285:SF5">
    <property type="entry name" value="SPORE WALL MATURATION PROTEIN DIT1"/>
    <property type="match status" value="1"/>
</dbReference>
<dbReference type="PANTHER" id="PTHR37285">
    <property type="entry name" value="SPORE WALL MATURATION PROTEIN DIT1"/>
    <property type="match status" value="1"/>
</dbReference>
<dbReference type="InterPro" id="IPR042098">
    <property type="entry name" value="TauD-like_sf"/>
</dbReference>
<organism evidence="3 4">
    <name type="scientific">Phyllosticta citricarpa</name>
    <dbReference type="NCBI Taxonomy" id="55181"/>
    <lineage>
        <taxon>Eukaryota</taxon>
        <taxon>Fungi</taxon>
        <taxon>Dikarya</taxon>
        <taxon>Ascomycota</taxon>
        <taxon>Pezizomycotina</taxon>
        <taxon>Dothideomycetes</taxon>
        <taxon>Dothideomycetes incertae sedis</taxon>
        <taxon>Botryosphaeriales</taxon>
        <taxon>Phyllostictaceae</taxon>
        <taxon>Phyllosticta</taxon>
    </lineage>
</organism>
<proteinExistence type="predicted"/>
<accession>A0ABR1MQY2</accession>
<keyword evidence="4" id="KW-1185">Reference proteome</keyword>
<keyword evidence="1" id="KW-0560">Oxidoreductase</keyword>
<sequence length="624" mass="70605">MALHNKESSQVADSVLSVIESYRLKASPFEPKTVQDARDTFLPYLTSTVKAEQPVVLVLPAFPFKSPNAKDKVLGVLPDKAEEVSLLHLQSLCNNIKDVYAPGAELWIVSDGIISNQSRWLLTSMADLLGVSDETVYTFGETLRTMAKDLGCTSVKFARLSQMPALKRNLPVEMLEYSDSRSYERIAPLVRQNLVSVFGAADHDVDKDIASNPDIKATYMGYLKYLSHDLKKNNDLEFGEVSESRKSFKRHVSRVAKSMIYRGKCYAACVQEWHPNAVRLSIHAANSATKIPISIIPSTTGRPITPWHSTMVCRLDGTFQPMTRSEAEACSDLELVYRNRQPWCFREKSPLYDLPNATIEHVYPCGLLIKATKGAHISDVDIMKVRQLAERNSPVILRDFEGTTDRPTFVATGRAMGPIMKWKFGELLEVKDGGENTRGLNNVLSTEPMPMHYDGLFKMVNGVSTPPNFQMFTAPTASPKGLGRTLFAHSKLVFQHLAEPYTAESLRGKTWRVETHSFDDSHFGNLPLIVDHPQTKEPCIRYHEDWPQERTAFEPTRIHIEDAPQAEDDSIREAIEKALYDWRACLRMEWEQGDLLVSDNILMMHTREGYKASFPRELWRLHID</sequence>
<dbReference type="Pfam" id="PF02668">
    <property type="entry name" value="TauD"/>
    <property type="match status" value="1"/>
</dbReference>
<dbReference type="InterPro" id="IPR003819">
    <property type="entry name" value="TauD/TfdA-like"/>
</dbReference>
<dbReference type="InterPro" id="IPR007817">
    <property type="entry name" value="Isocyanide_synthase_DIT1"/>
</dbReference>
<evidence type="ECO:0000313" key="3">
    <source>
        <dbReference type="EMBL" id="KAK7554795.1"/>
    </source>
</evidence>
<feature type="domain" description="TauD/TfdA-like" evidence="2">
    <location>
        <begin position="379"/>
        <end position="621"/>
    </location>
</feature>
<dbReference type="EMBL" id="JBBPDW010000003">
    <property type="protein sequence ID" value="KAK7554795.1"/>
    <property type="molecule type" value="Genomic_DNA"/>
</dbReference>
<dbReference type="Gene3D" id="3.60.130.10">
    <property type="entry name" value="Clavaminate synthase-like"/>
    <property type="match status" value="1"/>
</dbReference>
<dbReference type="SUPFAM" id="SSF51197">
    <property type="entry name" value="Clavaminate synthase-like"/>
    <property type="match status" value="1"/>
</dbReference>
<gene>
    <name evidence="3" type="ORF">IWX46DRAFT_518568</name>
</gene>
<evidence type="ECO:0000259" key="2">
    <source>
        <dbReference type="Pfam" id="PF02668"/>
    </source>
</evidence>
<evidence type="ECO:0000256" key="1">
    <source>
        <dbReference type="ARBA" id="ARBA00023002"/>
    </source>
</evidence>
<evidence type="ECO:0000313" key="4">
    <source>
        <dbReference type="Proteomes" id="UP001365128"/>
    </source>
</evidence>
<name>A0ABR1MQY2_9PEZI</name>
<dbReference type="Pfam" id="PF05141">
    <property type="entry name" value="DIT1_PvcA"/>
    <property type="match status" value="1"/>
</dbReference>
<dbReference type="Proteomes" id="UP001365128">
    <property type="component" value="Unassembled WGS sequence"/>
</dbReference>
<comment type="caution">
    <text evidence="3">The sequence shown here is derived from an EMBL/GenBank/DDBJ whole genome shotgun (WGS) entry which is preliminary data.</text>
</comment>